<keyword evidence="2" id="KW-0057">Aromatic amino acid biosynthesis</keyword>
<dbReference type="PROSITE" id="PS51167">
    <property type="entry name" value="CHORISMATE_MUT_1"/>
    <property type="match status" value="1"/>
</dbReference>
<sequence length="121" mass="13473">MRLFALRGAITVEDNDAEQILSATDELMRELMSRNAVTAEAMVSCLFTNTDDLDAQFPAVAARRMGLSRVPLMCAREVPVPGSLPLVIRVMVHYYAPEDHEPSHVYLRGARVLRTDLESAQ</sequence>
<keyword evidence="2 3" id="KW-0413">Isomerase</keyword>
<comment type="caution">
    <text evidence="3">The sequence shown here is derived from an EMBL/GenBank/DDBJ whole genome shotgun (WGS) entry which is preliminary data.</text>
</comment>
<dbReference type="NCBIfam" id="TIGR01796">
    <property type="entry name" value="CM_mono_aroH"/>
    <property type="match status" value="1"/>
</dbReference>
<dbReference type="InterPro" id="IPR035959">
    <property type="entry name" value="RutC-like_sf"/>
</dbReference>
<keyword evidence="4" id="KW-1185">Reference proteome</keyword>
<keyword evidence="2" id="KW-0028">Amino-acid biosynthesis</keyword>
<organism evidence="3 4">
    <name type="scientific">Conexibacter stalactiti</name>
    <dbReference type="NCBI Taxonomy" id="1940611"/>
    <lineage>
        <taxon>Bacteria</taxon>
        <taxon>Bacillati</taxon>
        <taxon>Actinomycetota</taxon>
        <taxon>Thermoleophilia</taxon>
        <taxon>Solirubrobacterales</taxon>
        <taxon>Conexibacteraceae</taxon>
        <taxon>Conexibacter</taxon>
    </lineage>
</organism>
<accession>A0ABU4HZC3</accession>
<dbReference type="SUPFAM" id="SSF55298">
    <property type="entry name" value="YjgF-like"/>
    <property type="match status" value="1"/>
</dbReference>
<evidence type="ECO:0000313" key="3">
    <source>
        <dbReference type="EMBL" id="MDW5598057.1"/>
    </source>
</evidence>
<dbReference type="PANTHER" id="PTHR21164">
    <property type="entry name" value="CHORISMATE MUTASE"/>
    <property type="match status" value="1"/>
</dbReference>
<proteinExistence type="predicted"/>
<dbReference type="EMBL" id="JAWSTH010000116">
    <property type="protein sequence ID" value="MDW5598057.1"/>
    <property type="molecule type" value="Genomic_DNA"/>
</dbReference>
<evidence type="ECO:0000256" key="2">
    <source>
        <dbReference type="PROSITE-ProRule" id="PRU00514"/>
    </source>
</evidence>
<dbReference type="Proteomes" id="UP001284601">
    <property type="component" value="Unassembled WGS sequence"/>
</dbReference>
<dbReference type="GO" id="GO:0004106">
    <property type="term" value="F:chorismate mutase activity"/>
    <property type="evidence" value="ECO:0007669"/>
    <property type="project" value="UniProtKB-EC"/>
</dbReference>
<dbReference type="InterPro" id="IPR008243">
    <property type="entry name" value="Chorismate_mutase_AroH"/>
</dbReference>
<gene>
    <name evidence="3" type="primary">aroH</name>
    <name evidence="3" type="ORF">R7226_27120</name>
</gene>
<dbReference type="EC" id="5.4.99.5" evidence="1 2"/>
<evidence type="ECO:0000256" key="1">
    <source>
        <dbReference type="NCBIfam" id="TIGR01796"/>
    </source>
</evidence>
<dbReference type="CDD" id="cd02185">
    <property type="entry name" value="AroH"/>
    <property type="match status" value="1"/>
</dbReference>
<reference evidence="4" key="1">
    <citation type="submission" date="2023-07" db="EMBL/GenBank/DDBJ databases">
        <title>Conexibacter stalactiti sp. nov., isolated from stalactites in a lava cave and emended description of the genus Conexibacter.</title>
        <authorList>
            <person name="Lee S.D."/>
        </authorList>
    </citation>
    <scope>NUCLEOTIDE SEQUENCE [LARGE SCALE GENOMIC DNA]</scope>
    <source>
        <strain evidence="4">KCTC 39840</strain>
    </source>
</reference>
<dbReference type="PIRSF" id="PIRSF005965">
    <property type="entry name" value="Chor_mut_AroH"/>
    <property type="match status" value="1"/>
</dbReference>
<dbReference type="Pfam" id="PF07736">
    <property type="entry name" value="CM_1"/>
    <property type="match status" value="1"/>
</dbReference>
<dbReference type="RefSeq" id="WP_318600526.1">
    <property type="nucleotide sequence ID" value="NZ_JAWSTH010000116.1"/>
</dbReference>
<protein>
    <recommendedName>
        <fullName evidence="1 2">chorismate mutase</fullName>
        <ecNumber evidence="1 2">5.4.99.5</ecNumber>
    </recommendedName>
</protein>
<evidence type="ECO:0000313" key="4">
    <source>
        <dbReference type="Proteomes" id="UP001284601"/>
    </source>
</evidence>
<dbReference type="PANTHER" id="PTHR21164:SF0">
    <property type="entry name" value="CHORISMATE MUTASE AROH"/>
    <property type="match status" value="1"/>
</dbReference>
<name>A0ABU4HZC3_9ACTN</name>
<comment type="catalytic activity">
    <reaction evidence="2">
        <text>chorismate = prephenate</text>
        <dbReference type="Rhea" id="RHEA:13897"/>
        <dbReference type="ChEBI" id="CHEBI:29748"/>
        <dbReference type="ChEBI" id="CHEBI:29934"/>
        <dbReference type="EC" id="5.4.99.5"/>
    </reaction>
</comment>
<dbReference type="Gene3D" id="3.30.1330.40">
    <property type="entry name" value="RutC-like"/>
    <property type="match status" value="1"/>
</dbReference>